<keyword evidence="2" id="KW-0472">Membrane</keyword>
<feature type="compositionally biased region" description="Acidic residues" evidence="1">
    <location>
        <begin position="407"/>
        <end position="416"/>
    </location>
</feature>
<feature type="region of interest" description="Disordered" evidence="1">
    <location>
        <begin position="282"/>
        <end position="416"/>
    </location>
</feature>
<name>A0ABX5VP97_9MICO</name>
<keyword evidence="2" id="KW-1133">Transmembrane helix</keyword>
<keyword evidence="2" id="KW-0812">Transmembrane</keyword>
<feature type="compositionally biased region" description="Acidic residues" evidence="1">
    <location>
        <begin position="343"/>
        <end position="371"/>
    </location>
</feature>
<proteinExistence type="predicted"/>
<feature type="compositionally biased region" description="Basic and acidic residues" evidence="1">
    <location>
        <begin position="226"/>
        <end position="235"/>
    </location>
</feature>
<organism evidence="3 4">
    <name type="scientific">Georgenia wutianyii</name>
    <dbReference type="NCBI Taxonomy" id="2585135"/>
    <lineage>
        <taxon>Bacteria</taxon>
        <taxon>Bacillati</taxon>
        <taxon>Actinomycetota</taxon>
        <taxon>Actinomycetes</taxon>
        <taxon>Micrococcales</taxon>
        <taxon>Bogoriellaceae</taxon>
        <taxon>Georgenia</taxon>
    </lineage>
</organism>
<evidence type="ECO:0000256" key="2">
    <source>
        <dbReference type="SAM" id="Phobius"/>
    </source>
</evidence>
<accession>A0ABX5VP97</accession>
<evidence type="ECO:0000313" key="4">
    <source>
        <dbReference type="Proteomes" id="UP000313948"/>
    </source>
</evidence>
<reference evidence="3 4" key="1">
    <citation type="submission" date="2019-05" db="EMBL/GenBank/DDBJ databases">
        <title>Georgenia *** sp. nov., and Georgenia *** sp. nov., isolated from the intestinal contents of plateau pika (Ochotona curzoniae) in the Qinghai-Tibet plateau of China.</title>
        <authorList>
            <person name="Tian Z."/>
        </authorList>
    </citation>
    <scope>NUCLEOTIDE SEQUENCE [LARGE SCALE GENOMIC DNA]</scope>
    <source>
        <strain evidence="3 4">Z294</strain>
    </source>
</reference>
<feature type="transmembrane region" description="Helical" evidence="2">
    <location>
        <begin position="198"/>
        <end position="222"/>
    </location>
</feature>
<keyword evidence="4" id="KW-1185">Reference proteome</keyword>
<dbReference type="RefSeq" id="WP_139948927.1">
    <property type="nucleotide sequence ID" value="NZ_CP040899.1"/>
</dbReference>
<gene>
    <name evidence="3" type="ORF">FE251_12115</name>
</gene>
<evidence type="ECO:0000313" key="3">
    <source>
        <dbReference type="EMBL" id="QDB80043.1"/>
    </source>
</evidence>
<dbReference type="EMBL" id="CP040899">
    <property type="protein sequence ID" value="QDB80043.1"/>
    <property type="molecule type" value="Genomic_DNA"/>
</dbReference>
<protein>
    <submittedName>
        <fullName evidence="3">Uncharacterized protein</fullName>
    </submittedName>
</protein>
<dbReference type="Proteomes" id="UP000313948">
    <property type="component" value="Chromosome"/>
</dbReference>
<feature type="compositionally biased region" description="Low complexity" evidence="1">
    <location>
        <begin position="332"/>
        <end position="342"/>
    </location>
</feature>
<sequence>MTRRRLPLLLSAAGLVIILVAVIAAVVVRSTDTATLSLGERPDVPVVITEPGVLDAVDPEVTIRATAGDDEQVVLAIGRTSEVEAWLGDAPHARITGLSSWEELTVEVVPSSEPTDAATGEATAEPTDGATAEEGAQDAGVPDPAGSDLWLAESVGTGSAELTWTDSPGRWSLVAATDGTGPAPEIELEWGRRVSTPWLVPGIVLGGLALVAGLAMLVLEVLAKREQRRREDARARQAAAGDDGSYRSISDTDPGTGERLTRRQIRELEQRMAEEERLLRTGEPPVPLAPGHDAAEHPQDGPADEQTPTAQDTDAGEPTGPVDEQPADEADNAAAEPAAAEPADAEPADDEPAEGEPDADEPDGDEPDDEPPATLSWRSVWGFGSQGTTAPPADDTSDPEDPHPVDDQDSDGEEKR</sequence>
<feature type="region of interest" description="Disordered" evidence="1">
    <location>
        <begin position="110"/>
        <end position="146"/>
    </location>
</feature>
<evidence type="ECO:0000256" key="1">
    <source>
        <dbReference type="SAM" id="MobiDB-lite"/>
    </source>
</evidence>
<feature type="region of interest" description="Disordered" evidence="1">
    <location>
        <begin position="226"/>
        <end position="262"/>
    </location>
</feature>